<feature type="region of interest" description="Disordered" evidence="1">
    <location>
        <begin position="1"/>
        <end position="80"/>
    </location>
</feature>
<feature type="compositionally biased region" description="Polar residues" evidence="1">
    <location>
        <begin position="37"/>
        <end position="64"/>
    </location>
</feature>
<sequence length="621" mass="70020">MSDSDPDRSLKANLESLNLPQRPQSSTRRNPLEYETSPLTGSNTSPLQSRRPQNYDSETDSSSRWPEDSREGSLEPSSVWESINESDGRYYLPRKEIRKRRPGKARILPSTPRKRRGTTPLRSPGSTRRQREPSVPVEDRFGKSPTTLTKQRIRDGTLKGGDVVLSGKEKVRVEVGRVRKEEKRATRQDGTEATAVDQMRGVTDHVLPIVMDVLGTATGIIGYVLSTFKDVIGTIFGLFRTPIIIILILYCFALVGITIFNRATEQVTKALEPLCKPPLTTWVELPFCDTIKKAHTRAEQPGIIDMEKLMGVQTKLGEVVETVGDTVGMARGMKGTEHAVRDLIAVVRSSSMERKADVSDLLEEFVNGAKSTSRDLARFSSKISNTIDNIITIDEYALSTLSSIQPPTVRTGLAKLLFLPLAPFVLPDTTEQQIQDALITVTTQMSHRIPGLILDAENLLTDLDSLENQLTLINEVVHRQRASIHTAETELLSSLWSRFWNSELLSPQLRESFRHHKDILTSVSKYRENALRLVTKTLVELQAIQMDLETFRERLVAPALGEKMPLQVQIDGIRRGVERLERGRMRMEGRREVDLVEGKKSEEEEVEERIREKIRARRSET</sequence>
<dbReference type="STRING" id="1160509.A0A3N4IWJ3"/>
<evidence type="ECO:0000313" key="3">
    <source>
        <dbReference type="EMBL" id="RPA85994.1"/>
    </source>
</evidence>
<feature type="transmembrane region" description="Helical" evidence="2">
    <location>
        <begin position="206"/>
        <end position="225"/>
    </location>
</feature>
<organism evidence="3 4">
    <name type="scientific">Ascobolus immersus RN42</name>
    <dbReference type="NCBI Taxonomy" id="1160509"/>
    <lineage>
        <taxon>Eukaryota</taxon>
        <taxon>Fungi</taxon>
        <taxon>Dikarya</taxon>
        <taxon>Ascomycota</taxon>
        <taxon>Pezizomycotina</taxon>
        <taxon>Pezizomycetes</taxon>
        <taxon>Pezizales</taxon>
        <taxon>Ascobolaceae</taxon>
        <taxon>Ascobolus</taxon>
    </lineage>
</organism>
<gene>
    <name evidence="3" type="ORF">BJ508DRAFT_411596</name>
</gene>
<dbReference type="AlphaFoldDB" id="A0A3N4IWJ3"/>
<keyword evidence="2" id="KW-1133">Transmembrane helix</keyword>
<feature type="compositionally biased region" description="Polar residues" evidence="1">
    <location>
        <begin position="15"/>
        <end position="29"/>
    </location>
</feature>
<keyword evidence="2" id="KW-0472">Membrane</keyword>
<keyword evidence="2" id="KW-0812">Transmembrane</keyword>
<feature type="compositionally biased region" description="Basic and acidic residues" evidence="1">
    <location>
        <begin position="129"/>
        <end position="142"/>
    </location>
</feature>
<evidence type="ECO:0000313" key="4">
    <source>
        <dbReference type="Proteomes" id="UP000275078"/>
    </source>
</evidence>
<reference evidence="3 4" key="1">
    <citation type="journal article" date="2018" name="Nat. Ecol. Evol.">
        <title>Pezizomycetes genomes reveal the molecular basis of ectomycorrhizal truffle lifestyle.</title>
        <authorList>
            <person name="Murat C."/>
            <person name="Payen T."/>
            <person name="Noel B."/>
            <person name="Kuo A."/>
            <person name="Morin E."/>
            <person name="Chen J."/>
            <person name="Kohler A."/>
            <person name="Krizsan K."/>
            <person name="Balestrini R."/>
            <person name="Da Silva C."/>
            <person name="Montanini B."/>
            <person name="Hainaut M."/>
            <person name="Levati E."/>
            <person name="Barry K.W."/>
            <person name="Belfiori B."/>
            <person name="Cichocki N."/>
            <person name="Clum A."/>
            <person name="Dockter R.B."/>
            <person name="Fauchery L."/>
            <person name="Guy J."/>
            <person name="Iotti M."/>
            <person name="Le Tacon F."/>
            <person name="Lindquist E.A."/>
            <person name="Lipzen A."/>
            <person name="Malagnac F."/>
            <person name="Mello A."/>
            <person name="Molinier V."/>
            <person name="Miyauchi S."/>
            <person name="Poulain J."/>
            <person name="Riccioni C."/>
            <person name="Rubini A."/>
            <person name="Sitrit Y."/>
            <person name="Splivallo R."/>
            <person name="Traeger S."/>
            <person name="Wang M."/>
            <person name="Zifcakova L."/>
            <person name="Wipf D."/>
            <person name="Zambonelli A."/>
            <person name="Paolocci F."/>
            <person name="Nowrousian M."/>
            <person name="Ottonello S."/>
            <person name="Baldrian P."/>
            <person name="Spatafora J.W."/>
            <person name="Henrissat B."/>
            <person name="Nagy L.G."/>
            <person name="Aury J.M."/>
            <person name="Wincker P."/>
            <person name="Grigoriev I.V."/>
            <person name="Bonfante P."/>
            <person name="Martin F.M."/>
        </authorList>
    </citation>
    <scope>NUCLEOTIDE SEQUENCE [LARGE SCALE GENOMIC DNA]</scope>
    <source>
        <strain evidence="3 4">RN42</strain>
    </source>
</reference>
<protein>
    <submittedName>
        <fullName evidence="3">Uncharacterized protein</fullName>
    </submittedName>
</protein>
<dbReference type="Proteomes" id="UP000275078">
    <property type="component" value="Unassembled WGS sequence"/>
</dbReference>
<evidence type="ECO:0000256" key="1">
    <source>
        <dbReference type="SAM" id="MobiDB-lite"/>
    </source>
</evidence>
<dbReference type="EMBL" id="ML119651">
    <property type="protein sequence ID" value="RPA85994.1"/>
    <property type="molecule type" value="Genomic_DNA"/>
</dbReference>
<name>A0A3N4IWJ3_ASCIM</name>
<proteinExistence type="predicted"/>
<feature type="region of interest" description="Disordered" evidence="1">
    <location>
        <begin position="93"/>
        <end position="147"/>
    </location>
</feature>
<feature type="transmembrane region" description="Helical" evidence="2">
    <location>
        <begin position="237"/>
        <end position="260"/>
    </location>
</feature>
<feature type="region of interest" description="Disordered" evidence="1">
    <location>
        <begin position="597"/>
        <end position="621"/>
    </location>
</feature>
<dbReference type="OrthoDB" id="4179406at2759"/>
<feature type="compositionally biased region" description="Basic and acidic residues" evidence="1">
    <location>
        <begin position="1"/>
        <end position="10"/>
    </location>
</feature>
<evidence type="ECO:0000256" key="2">
    <source>
        <dbReference type="SAM" id="Phobius"/>
    </source>
</evidence>
<keyword evidence="4" id="KW-1185">Reference proteome</keyword>
<accession>A0A3N4IWJ3</accession>